<dbReference type="InterPro" id="IPR003959">
    <property type="entry name" value="ATPase_AAA_core"/>
</dbReference>
<dbReference type="InterPro" id="IPR050168">
    <property type="entry name" value="AAA_ATPase_domain"/>
</dbReference>
<accession>A0A8K0SEE8</accession>
<gene>
    <name evidence="3" type="ORF">B0I35DRAFT_440516</name>
</gene>
<keyword evidence="3" id="KW-0378">Hydrolase</keyword>
<dbReference type="EMBL" id="JAGPNK010000013">
    <property type="protein sequence ID" value="KAH7309726.1"/>
    <property type="molecule type" value="Genomic_DNA"/>
</dbReference>
<reference evidence="3" key="1">
    <citation type="journal article" date="2021" name="Nat. Commun.">
        <title>Genetic determinants of endophytism in the Arabidopsis root mycobiome.</title>
        <authorList>
            <person name="Mesny F."/>
            <person name="Miyauchi S."/>
            <person name="Thiergart T."/>
            <person name="Pickel B."/>
            <person name="Atanasova L."/>
            <person name="Karlsson M."/>
            <person name="Huettel B."/>
            <person name="Barry K.W."/>
            <person name="Haridas S."/>
            <person name="Chen C."/>
            <person name="Bauer D."/>
            <person name="Andreopoulos W."/>
            <person name="Pangilinan J."/>
            <person name="LaButti K."/>
            <person name="Riley R."/>
            <person name="Lipzen A."/>
            <person name="Clum A."/>
            <person name="Drula E."/>
            <person name="Henrissat B."/>
            <person name="Kohler A."/>
            <person name="Grigoriev I.V."/>
            <person name="Martin F.M."/>
            <person name="Hacquard S."/>
        </authorList>
    </citation>
    <scope>NUCLEOTIDE SEQUENCE</scope>
    <source>
        <strain evidence="3">MPI-CAGE-CH-0235</strain>
    </source>
</reference>
<evidence type="ECO:0000256" key="1">
    <source>
        <dbReference type="SAM" id="MobiDB-lite"/>
    </source>
</evidence>
<organism evidence="3 4">
    <name type="scientific">Stachybotrys elegans</name>
    <dbReference type="NCBI Taxonomy" id="80388"/>
    <lineage>
        <taxon>Eukaryota</taxon>
        <taxon>Fungi</taxon>
        <taxon>Dikarya</taxon>
        <taxon>Ascomycota</taxon>
        <taxon>Pezizomycotina</taxon>
        <taxon>Sordariomycetes</taxon>
        <taxon>Hypocreomycetidae</taxon>
        <taxon>Hypocreales</taxon>
        <taxon>Stachybotryaceae</taxon>
        <taxon>Stachybotrys</taxon>
    </lineage>
</organism>
<dbReference type="CDD" id="cd19481">
    <property type="entry name" value="RecA-like_protease"/>
    <property type="match status" value="1"/>
</dbReference>
<dbReference type="GO" id="GO:0042254">
    <property type="term" value="P:ribosome biogenesis"/>
    <property type="evidence" value="ECO:0007669"/>
    <property type="project" value="TreeGrafter"/>
</dbReference>
<dbReference type="GO" id="GO:0005524">
    <property type="term" value="F:ATP binding"/>
    <property type="evidence" value="ECO:0007669"/>
    <property type="project" value="InterPro"/>
</dbReference>
<dbReference type="Pfam" id="PF00004">
    <property type="entry name" value="AAA"/>
    <property type="match status" value="1"/>
</dbReference>
<dbReference type="AlphaFoldDB" id="A0A8K0SEE8"/>
<feature type="domain" description="AAA+ ATPase" evidence="2">
    <location>
        <begin position="231"/>
        <end position="360"/>
    </location>
</feature>
<feature type="region of interest" description="Disordered" evidence="1">
    <location>
        <begin position="419"/>
        <end position="454"/>
    </location>
</feature>
<proteinExistence type="predicted"/>
<dbReference type="InterPro" id="IPR027417">
    <property type="entry name" value="P-loop_NTPase"/>
</dbReference>
<dbReference type="GO" id="GO:0003723">
    <property type="term" value="F:RNA binding"/>
    <property type="evidence" value="ECO:0007669"/>
    <property type="project" value="TreeGrafter"/>
</dbReference>
<dbReference type="PANTHER" id="PTHR23077">
    <property type="entry name" value="AAA-FAMILY ATPASE"/>
    <property type="match status" value="1"/>
</dbReference>
<dbReference type="Gene3D" id="3.40.50.300">
    <property type="entry name" value="P-loop containing nucleotide triphosphate hydrolases"/>
    <property type="match status" value="1"/>
</dbReference>
<dbReference type="PANTHER" id="PTHR23077:SF132">
    <property type="entry name" value="ATP-DEPENDENT ZN PROTEASE"/>
    <property type="match status" value="1"/>
</dbReference>
<dbReference type="SMART" id="SM00382">
    <property type="entry name" value="AAA"/>
    <property type="match status" value="1"/>
</dbReference>
<dbReference type="Gene3D" id="1.10.8.60">
    <property type="match status" value="1"/>
</dbReference>
<evidence type="ECO:0000313" key="3">
    <source>
        <dbReference type="EMBL" id="KAH7309726.1"/>
    </source>
</evidence>
<dbReference type="InterPro" id="IPR003593">
    <property type="entry name" value="AAA+_ATPase"/>
</dbReference>
<feature type="region of interest" description="Disordered" evidence="1">
    <location>
        <begin position="467"/>
        <end position="486"/>
    </location>
</feature>
<keyword evidence="4" id="KW-1185">Reference proteome</keyword>
<evidence type="ECO:0000259" key="2">
    <source>
        <dbReference type="SMART" id="SM00382"/>
    </source>
</evidence>
<sequence length="509" mass="57697">MTFSTPQEGWEMDFQSDYHVLPIVPEITLRRMLKERHPSYHITQVAVESINLREFASKGHAKCEVADQGSFAYITTYQPSPKSRLQEGSDKGSLKQHVVFSVHRFAWSPSEQADAAETEFLLYSFQIRCNAPRAQPFEFILTPDTEELTSNGLDTKTEQLLKAVGDWQSQVHDEIYVYNGYWEKSQELWKAVESASWNDVCMDAATKQSIIDDIHGFFDSRDLYKDFKVPWKRGIIFHGLPGNGKTLSIKALMGDLHKRKDPSVSCLYVKTFENCRGESQAIRSIFTQARSMAPCLLVFEDLDSLVKEKTRSYFLNEVDGLEANDGILMIGSTNHLDKLDPALRDRPSRFDRKYHFKLPDLANRTAYAELWRKKIQATPLTDYPATASEEIAQLTEGFSFAYLNELFISVMLTMARRARTKDKGPSHPEAGQESGSDKAQQPEQAEGSQQQDDGLLAVFKQQVEVLKREMDTSTKPGGESVKTDDEGIVLVQRPAGSVHNRPLRTMMAV</sequence>
<dbReference type="OrthoDB" id="2115716at2759"/>
<dbReference type="GO" id="GO:1990275">
    <property type="term" value="F:preribosome binding"/>
    <property type="evidence" value="ECO:0007669"/>
    <property type="project" value="TreeGrafter"/>
</dbReference>
<evidence type="ECO:0000313" key="4">
    <source>
        <dbReference type="Proteomes" id="UP000813444"/>
    </source>
</evidence>
<dbReference type="GO" id="GO:0005634">
    <property type="term" value="C:nucleus"/>
    <property type="evidence" value="ECO:0007669"/>
    <property type="project" value="TreeGrafter"/>
</dbReference>
<protein>
    <submittedName>
        <fullName evidence="3">P-loop containing nucleoside triphosphate hydrolase protein</fullName>
    </submittedName>
</protein>
<dbReference type="SUPFAM" id="SSF52540">
    <property type="entry name" value="P-loop containing nucleoside triphosphate hydrolases"/>
    <property type="match status" value="1"/>
</dbReference>
<dbReference type="GO" id="GO:0016887">
    <property type="term" value="F:ATP hydrolysis activity"/>
    <property type="evidence" value="ECO:0007669"/>
    <property type="project" value="InterPro"/>
</dbReference>
<comment type="caution">
    <text evidence="3">The sequence shown here is derived from an EMBL/GenBank/DDBJ whole genome shotgun (WGS) entry which is preliminary data.</text>
</comment>
<name>A0A8K0SEE8_9HYPO</name>
<dbReference type="Proteomes" id="UP000813444">
    <property type="component" value="Unassembled WGS sequence"/>
</dbReference>
<feature type="compositionally biased region" description="Low complexity" evidence="1">
    <location>
        <begin position="439"/>
        <end position="451"/>
    </location>
</feature>